<feature type="domain" description="Matrin-type" evidence="8">
    <location>
        <begin position="13"/>
        <end position="44"/>
    </location>
</feature>
<dbReference type="PROSITE" id="PS50020">
    <property type="entry name" value="WW_DOMAIN_2"/>
    <property type="match status" value="1"/>
</dbReference>
<dbReference type="InterPro" id="IPR013085">
    <property type="entry name" value="U1-CZ_Znf_C2H2"/>
</dbReference>
<dbReference type="PROSITE" id="PS50171">
    <property type="entry name" value="ZF_MATRIN"/>
    <property type="match status" value="1"/>
</dbReference>
<dbReference type="PANTHER" id="PTHR13173">
    <property type="entry name" value="WW DOMAIN BINDING PROTEIN 4"/>
    <property type="match status" value="1"/>
</dbReference>
<dbReference type="AlphaFoldDB" id="A0A8S3WNA9"/>
<dbReference type="Pfam" id="PF06220">
    <property type="entry name" value="zf-U1"/>
    <property type="match status" value="1"/>
</dbReference>
<proteinExistence type="predicted"/>
<evidence type="ECO:0000256" key="5">
    <source>
        <dbReference type="ARBA" id="ARBA00023242"/>
    </source>
</evidence>
<gene>
    <name evidence="9" type="ORF">PAPOLLO_LOCUS8439</name>
</gene>
<evidence type="ECO:0000256" key="2">
    <source>
        <dbReference type="ARBA" id="ARBA00022723"/>
    </source>
</evidence>
<evidence type="ECO:0000313" key="10">
    <source>
        <dbReference type="Proteomes" id="UP000691718"/>
    </source>
</evidence>
<feature type="non-terminal residue" evidence="9">
    <location>
        <position position="293"/>
    </location>
</feature>
<name>A0A8S3WNA9_PARAO</name>
<evidence type="ECO:0000256" key="3">
    <source>
        <dbReference type="ARBA" id="ARBA00022771"/>
    </source>
</evidence>
<comment type="caution">
    <text evidence="9">The sequence shown here is derived from an EMBL/GenBank/DDBJ whole genome shotgun (WGS) entry which is preliminary data.</text>
</comment>
<evidence type="ECO:0000256" key="6">
    <source>
        <dbReference type="SAM" id="MobiDB-lite"/>
    </source>
</evidence>
<sequence>AKMTEYWKSHARKYCDFCKCWLTDNKVSISFHENGKKHKENVQKHISQLTKKSAKEFKQKEKLDDDMKKMEAAAMAAYLKDVQNNGDLTSKVINEMVEKSGGSVENITISSSTKDKSAPEWHEIKNESGNSYFWNTKTNETTRDPPDNYLSIAQQEAKKLNEEQSEKKLKKLKKQKQKEVFKEVEALVNREKIKELTVKKPNAATSGTQFGPAQRPDKPYGSWTPVVNEPEENVDLQLPKCDKELPPPPIVVQPEVIQFKEKRVESLGDGPVVFKKRKFNNPKRNMRQKLDDE</sequence>
<keyword evidence="4" id="KW-0862">Zinc</keyword>
<accession>A0A8S3WNA9</accession>
<dbReference type="PANTHER" id="PTHR13173:SF10">
    <property type="entry name" value="WW DOMAIN-BINDING PROTEIN 4"/>
    <property type="match status" value="1"/>
</dbReference>
<dbReference type="InterPro" id="IPR001202">
    <property type="entry name" value="WW_dom"/>
</dbReference>
<dbReference type="OrthoDB" id="191651at2759"/>
<dbReference type="InterPro" id="IPR000690">
    <property type="entry name" value="Matrin/U1-C_Znf_C2H2"/>
</dbReference>
<evidence type="ECO:0000256" key="4">
    <source>
        <dbReference type="ARBA" id="ARBA00022833"/>
    </source>
</evidence>
<dbReference type="GO" id="GO:0003723">
    <property type="term" value="F:RNA binding"/>
    <property type="evidence" value="ECO:0007669"/>
    <property type="project" value="TreeGrafter"/>
</dbReference>
<keyword evidence="10" id="KW-1185">Reference proteome</keyword>
<evidence type="ECO:0000256" key="1">
    <source>
        <dbReference type="ARBA" id="ARBA00004123"/>
    </source>
</evidence>
<organism evidence="9 10">
    <name type="scientific">Parnassius apollo</name>
    <name type="common">Apollo butterfly</name>
    <name type="synonym">Papilio apollo</name>
    <dbReference type="NCBI Taxonomy" id="110799"/>
    <lineage>
        <taxon>Eukaryota</taxon>
        <taxon>Metazoa</taxon>
        <taxon>Ecdysozoa</taxon>
        <taxon>Arthropoda</taxon>
        <taxon>Hexapoda</taxon>
        <taxon>Insecta</taxon>
        <taxon>Pterygota</taxon>
        <taxon>Neoptera</taxon>
        <taxon>Endopterygota</taxon>
        <taxon>Lepidoptera</taxon>
        <taxon>Glossata</taxon>
        <taxon>Ditrysia</taxon>
        <taxon>Papilionoidea</taxon>
        <taxon>Papilionidae</taxon>
        <taxon>Parnassiinae</taxon>
        <taxon>Parnassini</taxon>
        <taxon>Parnassius</taxon>
        <taxon>Parnassius</taxon>
    </lineage>
</organism>
<keyword evidence="5" id="KW-0539">Nucleus</keyword>
<evidence type="ECO:0000259" key="8">
    <source>
        <dbReference type="PROSITE" id="PS50171"/>
    </source>
</evidence>
<protein>
    <submittedName>
        <fullName evidence="9">(apollo) hypothetical protein</fullName>
    </submittedName>
</protein>
<keyword evidence="3" id="KW-0863">Zinc-finger</keyword>
<dbReference type="Proteomes" id="UP000691718">
    <property type="component" value="Unassembled WGS sequence"/>
</dbReference>
<dbReference type="EMBL" id="CAJQZP010000610">
    <property type="protein sequence ID" value="CAG4971537.1"/>
    <property type="molecule type" value="Genomic_DNA"/>
</dbReference>
<dbReference type="SMART" id="SM00451">
    <property type="entry name" value="ZnF_U1"/>
    <property type="match status" value="1"/>
</dbReference>
<dbReference type="SMART" id="SM00456">
    <property type="entry name" value="WW"/>
    <property type="match status" value="1"/>
</dbReference>
<dbReference type="GO" id="GO:0008270">
    <property type="term" value="F:zinc ion binding"/>
    <property type="evidence" value="ECO:0007669"/>
    <property type="project" value="UniProtKB-KW"/>
</dbReference>
<evidence type="ECO:0000313" key="9">
    <source>
        <dbReference type="EMBL" id="CAG4971537.1"/>
    </source>
</evidence>
<dbReference type="CDD" id="cd00201">
    <property type="entry name" value="WW"/>
    <property type="match status" value="1"/>
</dbReference>
<feature type="region of interest" description="Disordered" evidence="6">
    <location>
        <begin position="199"/>
        <end position="227"/>
    </location>
</feature>
<keyword evidence="2" id="KW-0479">Metal-binding</keyword>
<comment type="subcellular location">
    <subcellularLocation>
        <location evidence="1">Nucleus</location>
    </subcellularLocation>
</comment>
<dbReference type="GO" id="GO:0000398">
    <property type="term" value="P:mRNA splicing, via spliceosome"/>
    <property type="evidence" value="ECO:0007669"/>
    <property type="project" value="InterPro"/>
</dbReference>
<feature type="domain" description="WW" evidence="7">
    <location>
        <begin position="115"/>
        <end position="148"/>
    </location>
</feature>
<dbReference type="InterPro" id="IPR040023">
    <property type="entry name" value="WBP4"/>
</dbReference>
<evidence type="ECO:0000259" key="7">
    <source>
        <dbReference type="PROSITE" id="PS50020"/>
    </source>
</evidence>
<reference evidence="9" key="1">
    <citation type="submission" date="2021-04" db="EMBL/GenBank/DDBJ databases">
        <authorList>
            <person name="Tunstrom K."/>
        </authorList>
    </citation>
    <scope>NUCLEOTIDE SEQUENCE</scope>
</reference>
<dbReference type="GO" id="GO:0071011">
    <property type="term" value="C:precatalytic spliceosome"/>
    <property type="evidence" value="ECO:0007669"/>
    <property type="project" value="TreeGrafter"/>
</dbReference>
<dbReference type="InterPro" id="IPR003604">
    <property type="entry name" value="Matrin/U1-like-C_Znf_C2H2"/>
</dbReference>